<reference evidence="1" key="1">
    <citation type="submission" date="2002-02" db="EMBL/GenBank/DDBJ databases">
        <title>Oryza sativa nipponbare(GA3) genomic DNA, chromosome 9, BAC clone:OSJNBa0062A09.</title>
        <authorList>
            <person name="Sasaki T."/>
            <person name="Matsumoto T."/>
            <person name="Yamamoto K."/>
        </authorList>
    </citation>
    <scope>NUCLEOTIDE SEQUENCE</scope>
</reference>
<protein>
    <submittedName>
        <fullName evidence="2">Uncharacterized protein</fullName>
    </submittedName>
</protein>
<gene>
    <name evidence="2" type="ORF">OSJNBa0024K20.8</name>
    <name evidence="1" type="ORF">OSJNBa0062A09.39</name>
</gene>
<organism evidence="2 3">
    <name type="scientific">Oryza sativa subsp. japonica</name>
    <name type="common">Rice</name>
    <dbReference type="NCBI Taxonomy" id="39947"/>
    <lineage>
        <taxon>Eukaryota</taxon>
        <taxon>Viridiplantae</taxon>
        <taxon>Streptophyta</taxon>
        <taxon>Embryophyta</taxon>
        <taxon>Tracheophyta</taxon>
        <taxon>Spermatophyta</taxon>
        <taxon>Magnoliopsida</taxon>
        <taxon>Liliopsida</taxon>
        <taxon>Poales</taxon>
        <taxon>Poaceae</taxon>
        <taxon>BOP clade</taxon>
        <taxon>Oryzoideae</taxon>
        <taxon>Oryzeae</taxon>
        <taxon>Oryzinae</taxon>
        <taxon>Oryza</taxon>
        <taxon>Oryza sativa</taxon>
    </lineage>
</organism>
<accession>Q69LI4</accession>
<dbReference type="AlphaFoldDB" id="Q69LI4"/>
<dbReference type="EMBL" id="AP005837">
    <property type="protein sequence ID" value="BAD36446.1"/>
    <property type="molecule type" value="Genomic_DNA"/>
</dbReference>
<reference evidence="3" key="4">
    <citation type="journal article" date="2008" name="Nucleic Acids Res.">
        <title>The rice annotation project database (RAP-DB): 2008 update.</title>
        <authorList>
            <consortium name="The rice annotation project (RAP)"/>
        </authorList>
    </citation>
    <scope>GENOME REANNOTATION</scope>
    <source>
        <strain evidence="3">cv. Nipponbare</strain>
    </source>
</reference>
<reference evidence="3" key="3">
    <citation type="journal article" date="2005" name="Nature">
        <title>The map-based sequence of the rice genome.</title>
        <authorList>
            <consortium name="International rice genome sequencing project (IRGSP)"/>
            <person name="Matsumoto T."/>
            <person name="Wu J."/>
            <person name="Kanamori H."/>
            <person name="Katayose Y."/>
            <person name="Fujisawa M."/>
            <person name="Namiki N."/>
            <person name="Mizuno H."/>
            <person name="Yamamoto K."/>
            <person name="Antonio B.A."/>
            <person name="Baba T."/>
            <person name="Sakata K."/>
            <person name="Nagamura Y."/>
            <person name="Aoki H."/>
            <person name="Arikawa K."/>
            <person name="Arita K."/>
            <person name="Bito T."/>
            <person name="Chiden Y."/>
            <person name="Fujitsuka N."/>
            <person name="Fukunaka R."/>
            <person name="Hamada M."/>
            <person name="Harada C."/>
            <person name="Hayashi A."/>
            <person name="Hijishita S."/>
            <person name="Honda M."/>
            <person name="Hosokawa S."/>
            <person name="Ichikawa Y."/>
            <person name="Idonuma A."/>
            <person name="Iijima M."/>
            <person name="Ikeda M."/>
            <person name="Ikeno M."/>
            <person name="Ito K."/>
            <person name="Ito S."/>
            <person name="Ito T."/>
            <person name="Ito Y."/>
            <person name="Ito Y."/>
            <person name="Iwabuchi A."/>
            <person name="Kamiya K."/>
            <person name="Karasawa W."/>
            <person name="Kurita K."/>
            <person name="Katagiri S."/>
            <person name="Kikuta A."/>
            <person name="Kobayashi H."/>
            <person name="Kobayashi N."/>
            <person name="Machita K."/>
            <person name="Maehara T."/>
            <person name="Masukawa M."/>
            <person name="Mizubayashi T."/>
            <person name="Mukai Y."/>
            <person name="Nagasaki H."/>
            <person name="Nagata Y."/>
            <person name="Naito S."/>
            <person name="Nakashima M."/>
            <person name="Nakama Y."/>
            <person name="Nakamichi Y."/>
            <person name="Nakamura M."/>
            <person name="Meguro A."/>
            <person name="Negishi M."/>
            <person name="Ohta I."/>
            <person name="Ohta T."/>
            <person name="Okamoto M."/>
            <person name="Ono N."/>
            <person name="Saji S."/>
            <person name="Sakaguchi M."/>
            <person name="Sakai K."/>
            <person name="Shibata M."/>
            <person name="Shimokawa T."/>
            <person name="Song J."/>
            <person name="Takazaki Y."/>
            <person name="Terasawa K."/>
            <person name="Tsugane M."/>
            <person name="Tsuji K."/>
            <person name="Ueda S."/>
            <person name="Waki K."/>
            <person name="Yamagata H."/>
            <person name="Yamamoto M."/>
            <person name="Yamamoto S."/>
            <person name="Yamane H."/>
            <person name="Yoshiki S."/>
            <person name="Yoshihara R."/>
            <person name="Yukawa K."/>
            <person name="Zhong H."/>
            <person name="Yano M."/>
            <person name="Yuan Q."/>
            <person name="Ouyang S."/>
            <person name="Liu J."/>
            <person name="Jones K.M."/>
            <person name="Gansberger K."/>
            <person name="Moffat K."/>
            <person name="Hill J."/>
            <person name="Bera J."/>
            <person name="Fadrosh D."/>
            <person name="Jin S."/>
            <person name="Johri S."/>
            <person name="Kim M."/>
            <person name="Overton L."/>
            <person name="Reardon M."/>
            <person name="Tsitrin T."/>
            <person name="Vuong H."/>
            <person name="Weaver B."/>
            <person name="Ciecko A."/>
            <person name="Tallon L."/>
            <person name="Jackson J."/>
            <person name="Pai G."/>
            <person name="Aken S.V."/>
            <person name="Utterback T."/>
            <person name="Reidmuller S."/>
            <person name="Feldblyum T."/>
            <person name="Hsiao J."/>
            <person name="Zismann V."/>
            <person name="Iobst S."/>
            <person name="de Vazeille A.R."/>
            <person name="Buell C.R."/>
            <person name="Ying K."/>
            <person name="Li Y."/>
            <person name="Lu T."/>
            <person name="Huang Y."/>
            <person name="Zhao Q."/>
            <person name="Feng Q."/>
            <person name="Zhang L."/>
            <person name="Zhu J."/>
            <person name="Weng Q."/>
            <person name="Mu J."/>
            <person name="Lu Y."/>
            <person name="Fan D."/>
            <person name="Liu Y."/>
            <person name="Guan J."/>
            <person name="Zhang Y."/>
            <person name="Yu S."/>
            <person name="Liu X."/>
            <person name="Zhang Y."/>
            <person name="Hong G."/>
            <person name="Han B."/>
            <person name="Choisne N."/>
            <person name="Demange N."/>
            <person name="Orjeda G."/>
            <person name="Samain S."/>
            <person name="Cattolico L."/>
            <person name="Pelletier E."/>
            <person name="Couloux A."/>
            <person name="Segurens B."/>
            <person name="Wincker P."/>
            <person name="D'Hont A."/>
            <person name="Scarpelli C."/>
            <person name="Weissenbach J."/>
            <person name="Salanoubat M."/>
            <person name="Quetier F."/>
            <person name="Yu Y."/>
            <person name="Kim H.R."/>
            <person name="Rambo T."/>
            <person name="Currie J."/>
            <person name="Collura K."/>
            <person name="Luo M."/>
            <person name="Yang T."/>
            <person name="Ammiraju J.S.S."/>
            <person name="Engler F."/>
            <person name="Soderlund C."/>
            <person name="Wing R.A."/>
            <person name="Palmer L.E."/>
            <person name="de la Bastide M."/>
            <person name="Spiegel L."/>
            <person name="Nascimento L."/>
            <person name="Zutavern T."/>
            <person name="O'Shaughnessy A."/>
            <person name="Dike S."/>
            <person name="Dedhia N."/>
            <person name="Preston R."/>
            <person name="Balija V."/>
            <person name="McCombie W.R."/>
            <person name="Chow T."/>
            <person name="Chen H."/>
            <person name="Chung M."/>
            <person name="Chen C."/>
            <person name="Shaw J."/>
            <person name="Wu H."/>
            <person name="Hsiao K."/>
            <person name="Chao Y."/>
            <person name="Chu M."/>
            <person name="Cheng C."/>
            <person name="Hour A."/>
            <person name="Lee P."/>
            <person name="Lin S."/>
            <person name="Lin Y."/>
            <person name="Liou J."/>
            <person name="Liu S."/>
            <person name="Hsing Y."/>
            <person name="Raghuvanshi S."/>
            <person name="Mohanty A."/>
            <person name="Bharti A.K."/>
            <person name="Gaur A."/>
            <person name="Gupta V."/>
            <person name="Kumar D."/>
            <person name="Ravi V."/>
            <person name="Vij S."/>
            <person name="Kapur A."/>
            <person name="Khurana P."/>
            <person name="Khurana P."/>
            <person name="Khurana J.P."/>
            <person name="Tyagi A.K."/>
            <person name="Gaikwad K."/>
            <person name="Singh A."/>
            <person name="Dalal V."/>
            <person name="Srivastava S."/>
            <person name="Dixit A."/>
            <person name="Pal A.K."/>
            <person name="Ghazi I.A."/>
            <person name="Yadav M."/>
            <person name="Pandit A."/>
            <person name="Bhargava A."/>
            <person name="Sureshbabu K."/>
            <person name="Batra K."/>
            <person name="Sharma T.R."/>
            <person name="Mohapatra T."/>
            <person name="Singh N.K."/>
            <person name="Messing J."/>
            <person name="Nelson A.B."/>
            <person name="Fuks G."/>
            <person name="Kavchok S."/>
            <person name="Keizer G."/>
            <person name="Linton E."/>
            <person name="Llaca V."/>
            <person name="Song R."/>
            <person name="Tanyolac B."/>
            <person name="Young S."/>
            <person name="Ho-Il K."/>
            <person name="Hahn J.H."/>
            <person name="Sangsakoo G."/>
            <person name="Vanavichit A."/>
            <person name="de Mattos Luiz.A.T."/>
            <person name="Zimmer P.D."/>
            <person name="Malone G."/>
            <person name="Dellagostin O."/>
            <person name="de Oliveira A.C."/>
            <person name="Bevan M."/>
            <person name="Bancroft I."/>
            <person name="Minx P."/>
            <person name="Cordum H."/>
            <person name="Wilson R."/>
            <person name="Cheng Z."/>
            <person name="Jin W."/>
            <person name="Jiang J."/>
            <person name="Leong S.A."/>
            <person name="Iwama H."/>
            <person name="Gojobori T."/>
            <person name="Itoh T."/>
            <person name="Niimura Y."/>
            <person name="Fujii Y."/>
            <person name="Habara T."/>
            <person name="Sakai H."/>
            <person name="Sato Y."/>
            <person name="Wilson G."/>
            <person name="Kumar K."/>
            <person name="McCouch S."/>
            <person name="Juretic N."/>
            <person name="Hoen D."/>
            <person name="Wright S."/>
            <person name="Bruskiewich R."/>
            <person name="Bureau T."/>
            <person name="Miyao A."/>
            <person name="Hirochika H."/>
            <person name="Nishikawa T."/>
            <person name="Kadowaki K."/>
            <person name="Sugiura M."/>
            <person name="Burr B."/>
            <person name="Sasaki T."/>
        </authorList>
    </citation>
    <scope>NUCLEOTIDE SEQUENCE [LARGE SCALE GENOMIC DNA]</scope>
    <source>
        <strain evidence="3">cv. Nipponbare</strain>
    </source>
</reference>
<name>Q69LI4_ORYSJ</name>
<proteinExistence type="predicted"/>
<evidence type="ECO:0000313" key="2">
    <source>
        <dbReference type="EMBL" id="BAD36446.1"/>
    </source>
</evidence>
<evidence type="ECO:0000313" key="1">
    <source>
        <dbReference type="EMBL" id="BAD33198.1"/>
    </source>
</evidence>
<dbReference type="EMBL" id="AP004736">
    <property type="protein sequence ID" value="BAD33198.1"/>
    <property type="molecule type" value="Genomic_DNA"/>
</dbReference>
<evidence type="ECO:0000313" key="3">
    <source>
        <dbReference type="Proteomes" id="UP000000763"/>
    </source>
</evidence>
<reference evidence="2" key="2">
    <citation type="submission" date="2002-10" db="EMBL/GenBank/DDBJ databases">
        <title>Oryza sativa nipponbare(GA3) genomic DNA, chromosome 9, BAC clone:OSJNBa0024K20.</title>
        <authorList>
            <person name="Sasaki T."/>
            <person name="Matsumoto T."/>
            <person name="Katayose Y."/>
        </authorList>
    </citation>
    <scope>NUCLEOTIDE SEQUENCE</scope>
</reference>
<sequence>MVLDQCSSDRSSHHLYEWARYNYPLGPRPAYWRSSDHIYNRARVLEPWPGTLSTIGLVRCHGLRGRER</sequence>
<dbReference type="Proteomes" id="UP000000763">
    <property type="component" value="Chromosome 9"/>
</dbReference>